<dbReference type="InterPro" id="IPR009057">
    <property type="entry name" value="Homeodomain-like_sf"/>
</dbReference>
<evidence type="ECO:0000313" key="5">
    <source>
        <dbReference type="EMBL" id="GGB23557.1"/>
    </source>
</evidence>
<dbReference type="SUPFAM" id="SSF46689">
    <property type="entry name" value="Homeodomain-like"/>
    <property type="match status" value="1"/>
</dbReference>
<dbReference type="InterPro" id="IPR050204">
    <property type="entry name" value="AraC_XylS_family_regulators"/>
</dbReference>
<dbReference type="AlphaFoldDB" id="A0A916WQ05"/>
<evidence type="ECO:0000256" key="3">
    <source>
        <dbReference type="ARBA" id="ARBA00023163"/>
    </source>
</evidence>
<sequence>MTSGPSDRDPASRGPLYPARLPSLHRLSAPEEVSWAVRWFWIPEWDIEAGCVSRQHILPYPGCNLVVESGSVSTNPTDRTAAQVTELVGISGPATKPGYRDLRGRGWAVGALLRPAAVTHLVGDLAAITDGYTDFDAPRLRRAVVTAMHIGVDEPGGVDGDTRRMRAVRVFSDWLAGTLPVPQPEDLVANAYLDLVESDRSLMRVDDVADRLGVSVRTLQRLSRNRIGISPAALIRRRRLQEAAEQLRTDTSTSIADVAAALGYTDHAHLAAEFRSVLGLGPSEYRRTQ</sequence>
<comment type="caution">
    <text evidence="5">The sequence shown here is derived from an EMBL/GenBank/DDBJ whole genome shotgun (WGS) entry which is preliminary data.</text>
</comment>
<dbReference type="GO" id="GO:0003700">
    <property type="term" value="F:DNA-binding transcription factor activity"/>
    <property type="evidence" value="ECO:0007669"/>
    <property type="project" value="InterPro"/>
</dbReference>
<keyword evidence="1" id="KW-0805">Transcription regulation</keyword>
<evidence type="ECO:0000259" key="4">
    <source>
        <dbReference type="PROSITE" id="PS01124"/>
    </source>
</evidence>
<keyword evidence="6" id="KW-1185">Reference proteome</keyword>
<dbReference type="Proteomes" id="UP000621454">
    <property type="component" value="Unassembled WGS sequence"/>
</dbReference>
<organism evidence="5 6">
    <name type="scientific">Gordonia jinhuaensis</name>
    <dbReference type="NCBI Taxonomy" id="1517702"/>
    <lineage>
        <taxon>Bacteria</taxon>
        <taxon>Bacillati</taxon>
        <taxon>Actinomycetota</taxon>
        <taxon>Actinomycetes</taxon>
        <taxon>Mycobacteriales</taxon>
        <taxon>Gordoniaceae</taxon>
        <taxon>Gordonia</taxon>
    </lineage>
</organism>
<accession>A0A916WQ05</accession>
<proteinExistence type="predicted"/>
<feature type="domain" description="HTH araC/xylS-type" evidence="4">
    <location>
        <begin position="185"/>
        <end position="288"/>
    </location>
</feature>
<dbReference type="Pfam" id="PF20240">
    <property type="entry name" value="DUF6597"/>
    <property type="match status" value="1"/>
</dbReference>
<dbReference type="PANTHER" id="PTHR46796">
    <property type="entry name" value="HTH-TYPE TRANSCRIPTIONAL ACTIVATOR RHAS-RELATED"/>
    <property type="match status" value="1"/>
</dbReference>
<dbReference type="Pfam" id="PF12833">
    <property type="entry name" value="HTH_18"/>
    <property type="match status" value="1"/>
</dbReference>
<dbReference type="SMART" id="SM00342">
    <property type="entry name" value="HTH_ARAC"/>
    <property type="match status" value="1"/>
</dbReference>
<dbReference type="InterPro" id="IPR018060">
    <property type="entry name" value="HTH_AraC"/>
</dbReference>
<gene>
    <name evidence="5" type="ORF">GCM10011489_09790</name>
</gene>
<keyword evidence="2" id="KW-0238">DNA-binding</keyword>
<reference evidence="5" key="2">
    <citation type="submission" date="2020-09" db="EMBL/GenBank/DDBJ databases">
        <authorList>
            <person name="Sun Q."/>
            <person name="Zhou Y."/>
        </authorList>
    </citation>
    <scope>NUCLEOTIDE SEQUENCE</scope>
    <source>
        <strain evidence="5">CGMCC 1.12827</strain>
    </source>
</reference>
<name>A0A916WQ05_9ACTN</name>
<dbReference type="GO" id="GO:0043565">
    <property type="term" value="F:sequence-specific DNA binding"/>
    <property type="evidence" value="ECO:0007669"/>
    <property type="project" value="InterPro"/>
</dbReference>
<evidence type="ECO:0000256" key="2">
    <source>
        <dbReference type="ARBA" id="ARBA00023125"/>
    </source>
</evidence>
<reference evidence="5" key="1">
    <citation type="journal article" date="2014" name="Int. J. Syst. Evol. Microbiol.">
        <title>Complete genome sequence of Corynebacterium casei LMG S-19264T (=DSM 44701T), isolated from a smear-ripened cheese.</title>
        <authorList>
            <consortium name="US DOE Joint Genome Institute (JGI-PGF)"/>
            <person name="Walter F."/>
            <person name="Albersmeier A."/>
            <person name="Kalinowski J."/>
            <person name="Ruckert C."/>
        </authorList>
    </citation>
    <scope>NUCLEOTIDE SEQUENCE</scope>
    <source>
        <strain evidence="5">CGMCC 1.12827</strain>
    </source>
</reference>
<evidence type="ECO:0000256" key="1">
    <source>
        <dbReference type="ARBA" id="ARBA00023015"/>
    </source>
</evidence>
<dbReference type="InterPro" id="IPR046532">
    <property type="entry name" value="DUF6597"/>
</dbReference>
<keyword evidence="3" id="KW-0804">Transcription</keyword>
<dbReference type="PROSITE" id="PS01124">
    <property type="entry name" value="HTH_ARAC_FAMILY_2"/>
    <property type="match status" value="1"/>
</dbReference>
<dbReference type="RefSeq" id="WP_188585454.1">
    <property type="nucleotide sequence ID" value="NZ_BMGC01000004.1"/>
</dbReference>
<evidence type="ECO:0000313" key="6">
    <source>
        <dbReference type="Proteomes" id="UP000621454"/>
    </source>
</evidence>
<dbReference type="EMBL" id="BMGC01000004">
    <property type="protein sequence ID" value="GGB23557.1"/>
    <property type="molecule type" value="Genomic_DNA"/>
</dbReference>
<protein>
    <recommendedName>
        <fullName evidence="4">HTH araC/xylS-type domain-containing protein</fullName>
    </recommendedName>
</protein>
<dbReference type="Gene3D" id="1.10.10.60">
    <property type="entry name" value="Homeodomain-like"/>
    <property type="match status" value="1"/>
</dbReference>